<evidence type="ECO:0000259" key="7">
    <source>
        <dbReference type="Pfam" id="PF01545"/>
    </source>
</evidence>
<dbReference type="Gene3D" id="1.20.1510.10">
    <property type="entry name" value="Cation efflux protein transmembrane domain"/>
    <property type="match status" value="1"/>
</dbReference>
<keyword evidence="4 6" id="KW-1133">Transmembrane helix</keyword>
<dbReference type="GO" id="GO:0016020">
    <property type="term" value="C:membrane"/>
    <property type="evidence" value="ECO:0007669"/>
    <property type="project" value="UniProtKB-SubCell"/>
</dbReference>
<evidence type="ECO:0000256" key="3">
    <source>
        <dbReference type="ARBA" id="ARBA00022692"/>
    </source>
</evidence>
<feature type="transmembrane region" description="Helical" evidence="6">
    <location>
        <begin position="136"/>
        <end position="160"/>
    </location>
</feature>
<dbReference type="PANTHER" id="PTHR43840:SF15">
    <property type="entry name" value="MITOCHONDRIAL METAL TRANSPORTER 1-RELATED"/>
    <property type="match status" value="1"/>
</dbReference>
<dbReference type="RefSeq" id="WP_140036076.1">
    <property type="nucleotide sequence ID" value="NZ_CP041040.1"/>
</dbReference>
<feature type="transmembrane region" description="Helical" evidence="6">
    <location>
        <begin position="58"/>
        <end position="80"/>
    </location>
</feature>
<gene>
    <name evidence="8" type="ORF">FIV50_02660</name>
</gene>
<keyword evidence="3 6" id="KW-0812">Transmembrane</keyword>
<dbReference type="EMBL" id="CP041040">
    <property type="protein sequence ID" value="QDE33790.1"/>
    <property type="molecule type" value="Genomic_DNA"/>
</dbReference>
<dbReference type="GO" id="GO:0008324">
    <property type="term" value="F:monoatomic cation transmembrane transporter activity"/>
    <property type="evidence" value="ECO:0007669"/>
    <property type="project" value="InterPro"/>
</dbReference>
<dbReference type="InterPro" id="IPR050291">
    <property type="entry name" value="CDF_Transporter"/>
</dbReference>
<feature type="transmembrane region" description="Helical" evidence="6">
    <location>
        <begin position="92"/>
        <end position="116"/>
    </location>
</feature>
<evidence type="ECO:0000256" key="6">
    <source>
        <dbReference type="SAM" id="Phobius"/>
    </source>
</evidence>
<dbReference type="Pfam" id="PF01545">
    <property type="entry name" value="Cation_efflux"/>
    <property type="match status" value="1"/>
</dbReference>
<feature type="transmembrane region" description="Helical" evidence="6">
    <location>
        <begin position="33"/>
        <end position="52"/>
    </location>
</feature>
<keyword evidence="5 6" id="KW-0472">Membrane</keyword>
<keyword evidence="2" id="KW-0813">Transport</keyword>
<feature type="transmembrane region" description="Helical" evidence="6">
    <location>
        <begin position="187"/>
        <end position="209"/>
    </location>
</feature>
<proteinExistence type="predicted"/>
<evidence type="ECO:0000256" key="1">
    <source>
        <dbReference type="ARBA" id="ARBA00004141"/>
    </source>
</evidence>
<dbReference type="Proteomes" id="UP000316125">
    <property type="component" value="Chromosome"/>
</dbReference>
<dbReference type="AlphaFoldDB" id="A0A4Y5YLV3"/>
<evidence type="ECO:0000256" key="5">
    <source>
        <dbReference type="ARBA" id="ARBA00023136"/>
    </source>
</evidence>
<evidence type="ECO:0000256" key="4">
    <source>
        <dbReference type="ARBA" id="ARBA00022989"/>
    </source>
</evidence>
<name>A0A4Y5YLV3_9MICO</name>
<protein>
    <submittedName>
        <fullName evidence="8">Cation transporter</fullName>
    </submittedName>
</protein>
<reference evidence="8 9" key="1">
    <citation type="submission" date="2019-06" db="EMBL/GenBank/DDBJ databases">
        <title>Complete genome of Microbacterium foliorum M2.</title>
        <authorList>
            <person name="Cao G."/>
        </authorList>
    </citation>
    <scope>NUCLEOTIDE SEQUENCE [LARGE SCALE GENOMIC DNA]</scope>
    <source>
        <strain evidence="8 9">M2</strain>
    </source>
</reference>
<comment type="subcellular location">
    <subcellularLocation>
        <location evidence="1">Membrane</location>
        <topology evidence="1">Multi-pass membrane protein</topology>
    </subcellularLocation>
</comment>
<organism evidence="8 9">
    <name type="scientific">Microbacterium foliorum</name>
    <dbReference type="NCBI Taxonomy" id="104336"/>
    <lineage>
        <taxon>Bacteria</taxon>
        <taxon>Bacillati</taxon>
        <taxon>Actinomycetota</taxon>
        <taxon>Actinomycetes</taxon>
        <taxon>Micrococcales</taxon>
        <taxon>Microbacteriaceae</taxon>
        <taxon>Microbacterium</taxon>
    </lineage>
</organism>
<dbReference type="OrthoDB" id="9806522at2"/>
<dbReference type="InterPro" id="IPR058533">
    <property type="entry name" value="Cation_efflux_TM"/>
</dbReference>
<evidence type="ECO:0000313" key="9">
    <source>
        <dbReference type="Proteomes" id="UP000316125"/>
    </source>
</evidence>
<evidence type="ECO:0000313" key="8">
    <source>
        <dbReference type="EMBL" id="QDE33790.1"/>
    </source>
</evidence>
<dbReference type="PANTHER" id="PTHR43840">
    <property type="entry name" value="MITOCHONDRIAL METAL TRANSPORTER 1-RELATED"/>
    <property type="match status" value="1"/>
</dbReference>
<dbReference type="InterPro" id="IPR027469">
    <property type="entry name" value="Cation_efflux_TMD_sf"/>
</dbReference>
<evidence type="ECO:0000256" key="2">
    <source>
        <dbReference type="ARBA" id="ARBA00022448"/>
    </source>
</evidence>
<sequence length="365" mass="39901">MPSRTRRRQLNTAHPTLPPAQQKTLRRAIQIEWFTIGFLAVAITGVNLVMGSSQAMKAAWIEDLLSLAPPIAFLIAVRIITKPPSDTYPYGFFRSVGVVHLVAGVALCTMGAFLLFDSVTGLISGDRPPIGSVQLFGTVIWSGWLMMGVMALTIPLPIYFGRVKMRLAKDLHNKVLYADADMNKADWMTAAGSIVGVGVGGIGLGYWWADSAAATFIAGSILRDGLRNTRAAITDLMDTRATTFDDHKPHPASDAVLEYLETLPWVREVAVRVRDQGQFFHLEAFIVPVDAIMPTLADLRAAQQRCEELDWKLTDVVLILTTELPKQWCRCGGSPIVALSRVVGGPSLSSSECRLEASEVAERRP</sequence>
<accession>A0A4Y5YLV3</accession>
<dbReference type="SUPFAM" id="SSF161111">
    <property type="entry name" value="Cation efflux protein transmembrane domain-like"/>
    <property type="match status" value="1"/>
</dbReference>
<feature type="domain" description="Cation efflux protein transmembrane" evidence="7">
    <location>
        <begin position="38"/>
        <end position="237"/>
    </location>
</feature>